<feature type="region of interest" description="Disordered" evidence="1">
    <location>
        <begin position="71"/>
        <end position="111"/>
    </location>
</feature>
<reference evidence="2 3" key="1">
    <citation type="submission" date="2020-02" db="EMBL/GenBank/DDBJ databases">
        <authorList>
            <person name="Ma Q."/>
            <person name="Huang Y."/>
            <person name="Song X."/>
            <person name="Pei D."/>
        </authorList>
    </citation>
    <scope>NUCLEOTIDE SEQUENCE [LARGE SCALE GENOMIC DNA]</scope>
    <source>
        <strain evidence="2">Sxm20200214</strain>
        <tissue evidence="2">Leaf</tissue>
    </source>
</reference>
<evidence type="ECO:0000256" key="1">
    <source>
        <dbReference type="SAM" id="MobiDB-lite"/>
    </source>
</evidence>
<feature type="compositionally biased region" description="Low complexity" evidence="1">
    <location>
        <begin position="75"/>
        <end position="90"/>
    </location>
</feature>
<evidence type="ECO:0000313" key="3">
    <source>
        <dbReference type="Proteomes" id="UP000886595"/>
    </source>
</evidence>
<organism evidence="2 3">
    <name type="scientific">Brassica carinata</name>
    <name type="common">Ethiopian mustard</name>
    <name type="synonym">Abyssinian cabbage</name>
    <dbReference type="NCBI Taxonomy" id="52824"/>
    <lineage>
        <taxon>Eukaryota</taxon>
        <taxon>Viridiplantae</taxon>
        <taxon>Streptophyta</taxon>
        <taxon>Embryophyta</taxon>
        <taxon>Tracheophyta</taxon>
        <taxon>Spermatophyta</taxon>
        <taxon>Magnoliopsida</taxon>
        <taxon>eudicotyledons</taxon>
        <taxon>Gunneridae</taxon>
        <taxon>Pentapetalae</taxon>
        <taxon>rosids</taxon>
        <taxon>malvids</taxon>
        <taxon>Brassicales</taxon>
        <taxon>Brassicaceae</taxon>
        <taxon>Brassiceae</taxon>
        <taxon>Brassica</taxon>
    </lineage>
</organism>
<dbReference type="Proteomes" id="UP000886595">
    <property type="component" value="Unassembled WGS sequence"/>
</dbReference>
<dbReference type="AlphaFoldDB" id="A0A8X7TJ43"/>
<protein>
    <submittedName>
        <fullName evidence="2">Uncharacterized protein</fullName>
    </submittedName>
</protein>
<feature type="compositionally biased region" description="Polar residues" evidence="1">
    <location>
        <begin position="96"/>
        <end position="111"/>
    </location>
</feature>
<evidence type="ECO:0000313" key="2">
    <source>
        <dbReference type="EMBL" id="KAG2243885.1"/>
    </source>
</evidence>
<comment type="caution">
    <text evidence="2">The sequence shown here is derived from an EMBL/GenBank/DDBJ whole genome shotgun (WGS) entry which is preliminary data.</text>
</comment>
<gene>
    <name evidence="2" type="ORF">Bca52824_094260</name>
</gene>
<proteinExistence type="predicted"/>
<dbReference type="EMBL" id="JAAMPC010000135">
    <property type="protein sequence ID" value="KAG2243885.1"/>
    <property type="molecule type" value="Genomic_DNA"/>
</dbReference>
<sequence>MHHSSEFLTSLEALTGAQPVHTFFTANVFNSGIILIGEIQSLMRDLIHHDSSHAPRGGLRVNQPRLPSESLAILPTTNPSPTPSTLTSAPRETDGELQSTTVEVSSKPNKY</sequence>
<name>A0A8X7TJ43_BRACI</name>
<accession>A0A8X7TJ43</accession>
<keyword evidence="3" id="KW-1185">Reference proteome</keyword>